<evidence type="ECO:0000313" key="3">
    <source>
        <dbReference type="Proteomes" id="UP001589575"/>
    </source>
</evidence>
<proteinExistence type="predicted"/>
<protein>
    <submittedName>
        <fullName evidence="2">Helix-turn-helix domain-containing protein</fullName>
    </submittedName>
</protein>
<gene>
    <name evidence="2" type="ORF">ACFFX0_23415</name>
</gene>
<accession>A0ABV5G4X2</accession>
<dbReference type="Pfam" id="PF12728">
    <property type="entry name" value="HTH_17"/>
    <property type="match status" value="1"/>
</dbReference>
<dbReference type="InterPro" id="IPR010093">
    <property type="entry name" value="SinI_DNA-bd"/>
</dbReference>
<evidence type="ECO:0000259" key="1">
    <source>
        <dbReference type="Pfam" id="PF12728"/>
    </source>
</evidence>
<dbReference type="NCBIfam" id="TIGR01764">
    <property type="entry name" value="excise"/>
    <property type="match status" value="1"/>
</dbReference>
<dbReference type="InterPro" id="IPR041657">
    <property type="entry name" value="HTH_17"/>
</dbReference>
<feature type="domain" description="Helix-turn-helix" evidence="1">
    <location>
        <begin position="22"/>
        <end position="61"/>
    </location>
</feature>
<comment type="caution">
    <text evidence="2">The sequence shown here is derived from an EMBL/GenBank/DDBJ whole genome shotgun (WGS) entry which is preliminary data.</text>
</comment>
<dbReference type="Proteomes" id="UP001589575">
    <property type="component" value="Unassembled WGS sequence"/>
</dbReference>
<evidence type="ECO:0000313" key="2">
    <source>
        <dbReference type="EMBL" id="MFB9073980.1"/>
    </source>
</evidence>
<sequence>MATNLKNPQAPNLAIPVAAPSLGMTERQLQDAVARREITYVKVGRFVRFRQSDLDDYIARNTVEAL</sequence>
<name>A0ABV5G4X2_9MICC</name>
<dbReference type="EMBL" id="JBHMFI010000001">
    <property type="protein sequence ID" value="MFB9073980.1"/>
    <property type="molecule type" value="Genomic_DNA"/>
</dbReference>
<keyword evidence="3" id="KW-1185">Reference proteome</keyword>
<reference evidence="2 3" key="1">
    <citation type="submission" date="2024-09" db="EMBL/GenBank/DDBJ databases">
        <authorList>
            <person name="Sun Q."/>
            <person name="Mori K."/>
        </authorList>
    </citation>
    <scope>NUCLEOTIDE SEQUENCE [LARGE SCALE GENOMIC DNA]</scope>
    <source>
        <strain evidence="2 3">CCM 7609</strain>
    </source>
</reference>
<organism evidence="2 3">
    <name type="scientific">Citricoccus parietis</name>
    <dbReference type="NCBI Taxonomy" id="592307"/>
    <lineage>
        <taxon>Bacteria</taxon>
        <taxon>Bacillati</taxon>
        <taxon>Actinomycetota</taxon>
        <taxon>Actinomycetes</taxon>
        <taxon>Micrococcales</taxon>
        <taxon>Micrococcaceae</taxon>
        <taxon>Citricoccus</taxon>
    </lineage>
</organism>